<dbReference type="Proteomes" id="UP000198761">
    <property type="component" value="Unassembled WGS sequence"/>
</dbReference>
<evidence type="ECO:0000256" key="10">
    <source>
        <dbReference type="ARBA" id="ARBA00041109"/>
    </source>
</evidence>
<dbReference type="PANTHER" id="PTHR32243">
    <property type="entry name" value="MALTOSE TRANSPORT SYSTEM PERMEASE-RELATED"/>
    <property type="match status" value="1"/>
</dbReference>
<evidence type="ECO:0000256" key="1">
    <source>
        <dbReference type="ARBA" id="ARBA00002264"/>
    </source>
</evidence>
<evidence type="ECO:0000313" key="13">
    <source>
        <dbReference type="EMBL" id="SEO21858.1"/>
    </source>
</evidence>
<evidence type="ECO:0000256" key="6">
    <source>
        <dbReference type="ARBA" id="ARBA00022597"/>
    </source>
</evidence>
<dbReference type="PANTHER" id="PTHR32243:SF50">
    <property type="entry name" value="MALTOSE_MALTODEXTRIN TRANSPORT SYSTEM PERMEASE PROTEIN MALG"/>
    <property type="match status" value="1"/>
</dbReference>
<feature type="domain" description="ABC transmembrane type-1" evidence="12">
    <location>
        <begin position="80"/>
        <end position="270"/>
    </location>
</feature>
<evidence type="ECO:0000256" key="4">
    <source>
        <dbReference type="ARBA" id="ARBA00022448"/>
    </source>
</evidence>
<reference evidence="13 14" key="1">
    <citation type="submission" date="2016-10" db="EMBL/GenBank/DDBJ databases">
        <authorList>
            <person name="de Groot N.N."/>
        </authorList>
    </citation>
    <scope>NUCLEOTIDE SEQUENCE [LARGE SCALE GENOMIC DNA]</scope>
    <source>
        <strain evidence="13 14">DSM 3857</strain>
    </source>
</reference>
<dbReference type="InterPro" id="IPR050901">
    <property type="entry name" value="BP-dep_ABC_trans_perm"/>
</dbReference>
<protein>
    <recommendedName>
        <fullName evidence="10">Maltose/maltodextrin transport system permease protein MalG</fullName>
    </recommendedName>
</protein>
<feature type="transmembrane region" description="Helical" evidence="11">
    <location>
        <begin position="148"/>
        <end position="167"/>
    </location>
</feature>
<feature type="transmembrane region" description="Helical" evidence="11">
    <location>
        <begin position="84"/>
        <end position="106"/>
    </location>
</feature>
<dbReference type="STRING" id="933059.SAMN04488103_11521"/>
<comment type="similarity">
    <text evidence="3">Belongs to the binding-protein-dependent transport system permease family. MalFG subfamily.</text>
</comment>
<keyword evidence="6 13" id="KW-0762">Sugar transport</keyword>
<feature type="transmembrane region" description="Helical" evidence="11">
    <location>
        <begin position="118"/>
        <end position="139"/>
    </location>
</feature>
<name>A0A1H8MX80_9RHOB</name>
<gene>
    <name evidence="13" type="ORF">SAMN04488103_11521</name>
</gene>
<evidence type="ECO:0000256" key="7">
    <source>
        <dbReference type="ARBA" id="ARBA00022692"/>
    </source>
</evidence>
<evidence type="ECO:0000256" key="11">
    <source>
        <dbReference type="RuleBase" id="RU363032"/>
    </source>
</evidence>
<evidence type="ECO:0000256" key="5">
    <source>
        <dbReference type="ARBA" id="ARBA00022475"/>
    </source>
</evidence>
<proteinExistence type="inferred from homology"/>
<dbReference type="Gene3D" id="1.10.3720.10">
    <property type="entry name" value="MetI-like"/>
    <property type="match status" value="1"/>
</dbReference>
<keyword evidence="14" id="KW-1185">Reference proteome</keyword>
<accession>A0A1H8MX80</accession>
<keyword evidence="8 11" id="KW-1133">Transmembrane helix</keyword>
<dbReference type="AlphaFoldDB" id="A0A1H8MX80"/>
<feature type="transmembrane region" description="Helical" evidence="11">
    <location>
        <begin position="20"/>
        <end position="42"/>
    </location>
</feature>
<evidence type="ECO:0000313" key="14">
    <source>
        <dbReference type="Proteomes" id="UP000198761"/>
    </source>
</evidence>
<evidence type="ECO:0000256" key="9">
    <source>
        <dbReference type="ARBA" id="ARBA00023136"/>
    </source>
</evidence>
<sequence>MARDLTSVTSPAAPEAERNWWVHLVLLVICVVAMLPVVWMVMTAFMPRDVAKAVPPQWIFTPTLDAFRVLIVDKGMLGYLKNSLIVSVTSTFLSVTLGMFCAYALARFDFAGKEDVSFWILTNRMMPAVAVILPMFLIFKTLNLLDTYFGLILLYTAMQLPFVVWMLKGYFEDIPRQLEEIALVDGDTWFGAFRRVVLPLMTPSITATAIFVLILSWNEYAFALFLSGSTTKTLPPAVVTFAVNAEVSWDVLGAACLIITAPIMIFVIAVQKQFIRGLSMGMVR</sequence>
<dbReference type="CDD" id="cd06261">
    <property type="entry name" value="TM_PBP2"/>
    <property type="match status" value="1"/>
</dbReference>
<dbReference type="GO" id="GO:0005886">
    <property type="term" value="C:plasma membrane"/>
    <property type="evidence" value="ECO:0007669"/>
    <property type="project" value="UniProtKB-SubCell"/>
</dbReference>
<dbReference type="EMBL" id="FOCE01000015">
    <property type="protein sequence ID" value="SEO21858.1"/>
    <property type="molecule type" value="Genomic_DNA"/>
</dbReference>
<dbReference type="InterPro" id="IPR035906">
    <property type="entry name" value="MetI-like_sf"/>
</dbReference>
<keyword evidence="5" id="KW-1003">Cell membrane</keyword>
<dbReference type="InterPro" id="IPR000515">
    <property type="entry name" value="MetI-like"/>
</dbReference>
<dbReference type="PROSITE" id="PS50928">
    <property type="entry name" value="ABC_TM1"/>
    <property type="match status" value="1"/>
</dbReference>
<dbReference type="RefSeq" id="WP_091303515.1">
    <property type="nucleotide sequence ID" value="NZ_FOCE01000015.1"/>
</dbReference>
<evidence type="ECO:0000256" key="8">
    <source>
        <dbReference type="ARBA" id="ARBA00022989"/>
    </source>
</evidence>
<comment type="subcellular location">
    <subcellularLocation>
        <location evidence="2 11">Cell membrane</location>
        <topology evidence="2 11">Multi-pass membrane protein</topology>
    </subcellularLocation>
</comment>
<evidence type="ECO:0000259" key="12">
    <source>
        <dbReference type="PROSITE" id="PS50928"/>
    </source>
</evidence>
<evidence type="ECO:0000256" key="2">
    <source>
        <dbReference type="ARBA" id="ARBA00004651"/>
    </source>
</evidence>
<dbReference type="GO" id="GO:0055085">
    <property type="term" value="P:transmembrane transport"/>
    <property type="evidence" value="ECO:0007669"/>
    <property type="project" value="InterPro"/>
</dbReference>
<keyword evidence="7 11" id="KW-0812">Transmembrane</keyword>
<dbReference type="OrthoDB" id="9815445at2"/>
<comment type="function">
    <text evidence="1">Part of the ABC transporter complex MalEFGK involved in maltose/maltodextrin import. Probably responsible for the translocation of the substrate across the membrane.</text>
</comment>
<feature type="transmembrane region" description="Helical" evidence="11">
    <location>
        <begin position="196"/>
        <end position="215"/>
    </location>
</feature>
<organism evidence="13 14">
    <name type="scientific">Gemmobacter aquatilis</name>
    <dbReference type="NCBI Taxonomy" id="933059"/>
    <lineage>
        <taxon>Bacteria</taxon>
        <taxon>Pseudomonadati</taxon>
        <taxon>Pseudomonadota</taxon>
        <taxon>Alphaproteobacteria</taxon>
        <taxon>Rhodobacterales</taxon>
        <taxon>Paracoccaceae</taxon>
        <taxon>Gemmobacter</taxon>
    </lineage>
</organism>
<dbReference type="SUPFAM" id="SSF161098">
    <property type="entry name" value="MetI-like"/>
    <property type="match status" value="1"/>
</dbReference>
<evidence type="ECO:0000256" key="3">
    <source>
        <dbReference type="ARBA" id="ARBA00009047"/>
    </source>
</evidence>
<keyword evidence="4 11" id="KW-0813">Transport</keyword>
<feature type="transmembrane region" description="Helical" evidence="11">
    <location>
        <begin position="251"/>
        <end position="270"/>
    </location>
</feature>
<dbReference type="Pfam" id="PF00528">
    <property type="entry name" value="BPD_transp_1"/>
    <property type="match status" value="1"/>
</dbReference>
<keyword evidence="9 11" id="KW-0472">Membrane</keyword>